<feature type="domain" description="ABC transporter" evidence="5">
    <location>
        <begin position="23"/>
        <end position="251"/>
    </location>
</feature>
<keyword evidence="4 6" id="KW-0067">ATP-binding</keyword>
<dbReference type="InterPro" id="IPR027417">
    <property type="entry name" value="P-loop_NTPase"/>
</dbReference>
<evidence type="ECO:0000256" key="2">
    <source>
        <dbReference type="ARBA" id="ARBA00022448"/>
    </source>
</evidence>
<evidence type="ECO:0000256" key="3">
    <source>
        <dbReference type="ARBA" id="ARBA00022741"/>
    </source>
</evidence>
<dbReference type="InterPro" id="IPR003593">
    <property type="entry name" value="AAA+_ATPase"/>
</dbReference>
<dbReference type="PROSITE" id="PS50893">
    <property type="entry name" value="ABC_TRANSPORTER_2"/>
    <property type="match status" value="1"/>
</dbReference>
<keyword evidence="2" id="KW-0813">Transport</keyword>
<evidence type="ECO:0000313" key="7">
    <source>
        <dbReference type="Proteomes" id="UP000198885"/>
    </source>
</evidence>
<dbReference type="InterPro" id="IPR017871">
    <property type="entry name" value="ABC_transporter-like_CS"/>
</dbReference>
<dbReference type="Pfam" id="PF00005">
    <property type="entry name" value="ABC_tran"/>
    <property type="match status" value="1"/>
</dbReference>
<dbReference type="InterPro" id="IPR050166">
    <property type="entry name" value="ABC_transporter_ATP-bind"/>
</dbReference>
<dbReference type="InterPro" id="IPR003439">
    <property type="entry name" value="ABC_transporter-like_ATP-bd"/>
</dbReference>
<protein>
    <submittedName>
        <fullName evidence="6">NitT/TauT family transport system ATP-binding protein</fullName>
    </submittedName>
</protein>
<proteinExistence type="inferred from homology"/>
<evidence type="ECO:0000313" key="6">
    <source>
        <dbReference type="EMBL" id="SES35930.1"/>
    </source>
</evidence>
<dbReference type="GO" id="GO:0005524">
    <property type="term" value="F:ATP binding"/>
    <property type="evidence" value="ECO:0007669"/>
    <property type="project" value="UniProtKB-KW"/>
</dbReference>
<gene>
    <name evidence="6" type="ORF">SAMN04490244_11245</name>
</gene>
<dbReference type="GO" id="GO:0016887">
    <property type="term" value="F:ATP hydrolysis activity"/>
    <property type="evidence" value="ECO:0007669"/>
    <property type="project" value="InterPro"/>
</dbReference>
<dbReference type="AlphaFoldDB" id="A0A1H9WPU5"/>
<dbReference type="SUPFAM" id="SSF52540">
    <property type="entry name" value="P-loop containing nucleoside triphosphate hydrolases"/>
    <property type="match status" value="1"/>
</dbReference>
<comment type="similarity">
    <text evidence="1">Belongs to the ABC transporter superfamily.</text>
</comment>
<dbReference type="SMART" id="SM00382">
    <property type="entry name" value="AAA"/>
    <property type="match status" value="1"/>
</dbReference>
<sequence>MNAIAQAEPSATVAGSAPATPIVRTRGIHKVYGGTVHALKDINLEFKRGELTSLLGPSGCGKTTLLKIIAGLLEPTEGEVEVNGKPVTGPGPERAFVFQDFALMPWATVLRNAAFGLELQGVNRSEREERARHYVNEVGLSGFEDKYPHELSGGMRQRVGLARALAVDADVLLMDEPFSAVDEQTRRKFQEDLIHLRERENKTFILVTHSIEEAVYLSDRIVLLSPRPGRVGQVIDPEIERKGDPDAIRRAPEYLDLTDEIWRGLREYVE</sequence>
<evidence type="ECO:0000256" key="1">
    <source>
        <dbReference type="ARBA" id="ARBA00005417"/>
    </source>
</evidence>
<name>A0A1H9WPU5_9RHOB</name>
<keyword evidence="7" id="KW-1185">Reference proteome</keyword>
<dbReference type="PROSITE" id="PS00211">
    <property type="entry name" value="ABC_TRANSPORTER_1"/>
    <property type="match status" value="1"/>
</dbReference>
<organism evidence="6 7">
    <name type="scientific">Tranquillimonas rosea</name>
    <dbReference type="NCBI Taxonomy" id="641238"/>
    <lineage>
        <taxon>Bacteria</taxon>
        <taxon>Pseudomonadati</taxon>
        <taxon>Pseudomonadota</taxon>
        <taxon>Alphaproteobacteria</taxon>
        <taxon>Rhodobacterales</taxon>
        <taxon>Roseobacteraceae</taxon>
        <taxon>Tranquillimonas</taxon>
    </lineage>
</organism>
<keyword evidence="3" id="KW-0547">Nucleotide-binding</keyword>
<dbReference type="Gene3D" id="3.40.50.300">
    <property type="entry name" value="P-loop containing nucleotide triphosphate hydrolases"/>
    <property type="match status" value="1"/>
</dbReference>
<evidence type="ECO:0000259" key="5">
    <source>
        <dbReference type="PROSITE" id="PS50893"/>
    </source>
</evidence>
<dbReference type="EMBL" id="FOGU01000012">
    <property type="protein sequence ID" value="SES35930.1"/>
    <property type="molecule type" value="Genomic_DNA"/>
</dbReference>
<dbReference type="PANTHER" id="PTHR42788">
    <property type="entry name" value="TAURINE IMPORT ATP-BINDING PROTEIN-RELATED"/>
    <property type="match status" value="1"/>
</dbReference>
<dbReference type="CDD" id="cd03293">
    <property type="entry name" value="ABC_NrtD_SsuB_transporters"/>
    <property type="match status" value="1"/>
</dbReference>
<accession>A0A1H9WPU5</accession>
<reference evidence="6 7" key="1">
    <citation type="submission" date="2016-10" db="EMBL/GenBank/DDBJ databases">
        <authorList>
            <person name="de Groot N.N."/>
        </authorList>
    </citation>
    <scope>NUCLEOTIDE SEQUENCE [LARGE SCALE GENOMIC DNA]</scope>
    <source>
        <strain evidence="6 7">DSM 23042</strain>
    </source>
</reference>
<evidence type="ECO:0000256" key="4">
    <source>
        <dbReference type="ARBA" id="ARBA00022840"/>
    </source>
</evidence>
<dbReference type="STRING" id="641238.SAMN04490244_11245"/>
<dbReference type="PANTHER" id="PTHR42788:SF13">
    <property type="entry name" value="ALIPHATIC SULFONATES IMPORT ATP-BINDING PROTEIN SSUB"/>
    <property type="match status" value="1"/>
</dbReference>
<dbReference type="Proteomes" id="UP000198885">
    <property type="component" value="Unassembled WGS sequence"/>
</dbReference>